<gene>
    <name evidence="1" type="ORF">B0H67DRAFT_351484</name>
</gene>
<dbReference type="AlphaFoldDB" id="A0AA39ZVM4"/>
<keyword evidence="2" id="KW-1185">Reference proteome</keyword>
<name>A0AA39ZVM4_9PEZI</name>
<dbReference type="Proteomes" id="UP001172102">
    <property type="component" value="Unassembled WGS sequence"/>
</dbReference>
<evidence type="ECO:0000313" key="1">
    <source>
        <dbReference type="EMBL" id="KAK0704551.1"/>
    </source>
</evidence>
<dbReference type="EMBL" id="JAUKUA010000007">
    <property type="protein sequence ID" value="KAK0704551.1"/>
    <property type="molecule type" value="Genomic_DNA"/>
</dbReference>
<proteinExistence type="predicted"/>
<protein>
    <submittedName>
        <fullName evidence="1">Uncharacterized protein</fullName>
    </submittedName>
</protein>
<reference evidence="1" key="1">
    <citation type="submission" date="2023-06" db="EMBL/GenBank/DDBJ databases">
        <title>Genome-scale phylogeny and comparative genomics of the fungal order Sordariales.</title>
        <authorList>
            <consortium name="Lawrence Berkeley National Laboratory"/>
            <person name="Hensen N."/>
            <person name="Bonometti L."/>
            <person name="Westerberg I."/>
            <person name="Brannstrom I.O."/>
            <person name="Guillou S."/>
            <person name="Cros-Aarteil S."/>
            <person name="Calhoun S."/>
            <person name="Haridas S."/>
            <person name="Kuo A."/>
            <person name="Mondo S."/>
            <person name="Pangilinan J."/>
            <person name="Riley R."/>
            <person name="Labutti K."/>
            <person name="Andreopoulos B."/>
            <person name="Lipzen A."/>
            <person name="Chen C."/>
            <person name="Yanf M."/>
            <person name="Daum C."/>
            <person name="Ng V."/>
            <person name="Clum A."/>
            <person name="Steindorff A."/>
            <person name="Ohm R."/>
            <person name="Martin F."/>
            <person name="Silar P."/>
            <person name="Natvig D."/>
            <person name="Lalanne C."/>
            <person name="Gautier V."/>
            <person name="Ament-Velasquez S.L."/>
            <person name="Kruys A."/>
            <person name="Hutchinson M.I."/>
            <person name="Powell A.J."/>
            <person name="Barry K."/>
            <person name="Miller A.N."/>
            <person name="Grigoriev I.V."/>
            <person name="Debuchy R."/>
            <person name="Gladieux P."/>
            <person name="Thoren M.H."/>
            <person name="Johannesson H."/>
        </authorList>
    </citation>
    <scope>NUCLEOTIDE SEQUENCE</scope>
    <source>
        <strain evidence="1">SMH4607-1</strain>
    </source>
</reference>
<sequence length="251" mass="29079">MRSWVKNKLVRRHGDSATHNTSDAGLIRVDETKELQQVVAPQLPIHSPSTRDASSSLGVWCWRCRAVDPRHWFRVSTPQIEPLDWTADKCNEICEVRNMVQKLVTRPVTFNVWIWATHNEDNRRKWIKMQPCFQPNYIVYEDQLWLRFYLREGRTLTLLDHLDESVATVEAKTVTTRSGYDPIKVNLKLLREHHALGWMKTVTITPHDHGGWRSVSLTYATTQVTNPEFSEPVYPGRVSTASQRILVPAPD</sequence>
<comment type="caution">
    <text evidence="1">The sequence shown here is derived from an EMBL/GenBank/DDBJ whole genome shotgun (WGS) entry which is preliminary data.</text>
</comment>
<accession>A0AA39ZVM4</accession>
<organism evidence="1 2">
    <name type="scientific">Lasiosphaeris hirsuta</name>
    <dbReference type="NCBI Taxonomy" id="260670"/>
    <lineage>
        <taxon>Eukaryota</taxon>
        <taxon>Fungi</taxon>
        <taxon>Dikarya</taxon>
        <taxon>Ascomycota</taxon>
        <taxon>Pezizomycotina</taxon>
        <taxon>Sordariomycetes</taxon>
        <taxon>Sordariomycetidae</taxon>
        <taxon>Sordariales</taxon>
        <taxon>Lasiosphaeriaceae</taxon>
        <taxon>Lasiosphaeris</taxon>
    </lineage>
</organism>
<evidence type="ECO:0000313" key="2">
    <source>
        <dbReference type="Proteomes" id="UP001172102"/>
    </source>
</evidence>